<dbReference type="PANTHER" id="PTHR30532:SF21">
    <property type="entry name" value="SIDEROPHORE-BINDING LIPOPROTEIN YFIY-RELATED"/>
    <property type="match status" value="1"/>
</dbReference>
<dbReference type="SUPFAM" id="SSF55383">
    <property type="entry name" value="Copper amine oxidase, domain N"/>
    <property type="match status" value="1"/>
</dbReference>
<evidence type="ECO:0000256" key="3">
    <source>
        <dbReference type="ARBA" id="ARBA00022448"/>
    </source>
</evidence>
<evidence type="ECO:0000313" key="8">
    <source>
        <dbReference type="Proteomes" id="UP001141950"/>
    </source>
</evidence>
<keyword evidence="3" id="KW-0813">Transport</keyword>
<dbReference type="AlphaFoldDB" id="A0A9X2MSN9"/>
<dbReference type="Pfam" id="PF07833">
    <property type="entry name" value="Cu_amine_oxidN1"/>
    <property type="match status" value="1"/>
</dbReference>
<dbReference type="PROSITE" id="PS50983">
    <property type="entry name" value="FE_B12_PBP"/>
    <property type="match status" value="1"/>
</dbReference>
<dbReference type="EMBL" id="JANIPJ010000015">
    <property type="protein sequence ID" value="MCR2806216.1"/>
    <property type="molecule type" value="Genomic_DNA"/>
</dbReference>
<dbReference type="InterPro" id="IPR051313">
    <property type="entry name" value="Bact_iron-sidero_bind"/>
</dbReference>
<dbReference type="Proteomes" id="UP001141950">
    <property type="component" value="Unassembled WGS sequence"/>
</dbReference>
<dbReference type="GO" id="GO:1901678">
    <property type="term" value="P:iron coordination entity transport"/>
    <property type="evidence" value="ECO:0007669"/>
    <property type="project" value="UniProtKB-ARBA"/>
</dbReference>
<dbReference type="CDD" id="cd01146">
    <property type="entry name" value="FhuD"/>
    <property type="match status" value="1"/>
</dbReference>
<evidence type="ECO:0000256" key="5">
    <source>
        <dbReference type="SAM" id="SignalP"/>
    </source>
</evidence>
<dbReference type="GO" id="GO:0030288">
    <property type="term" value="C:outer membrane-bounded periplasmic space"/>
    <property type="evidence" value="ECO:0007669"/>
    <property type="project" value="TreeGrafter"/>
</dbReference>
<evidence type="ECO:0000259" key="6">
    <source>
        <dbReference type="PROSITE" id="PS50983"/>
    </source>
</evidence>
<proteinExistence type="inferred from homology"/>
<evidence type="ECO:0000313" key="7">
    <source>
        <dbReference type="EMBL" id="MCR2806216.1"/>
    </source>
</evidence>
<dbReference type="InterPro" id="IPR002491">
    <property type="entry name" value="ABC_transptr_periplasmic_BD"/>
</dbReference>
<evidence type="ECO:0000256" key="1">
    <source>
        <dbReference type="ARBA" id="ARBA00004196"/>
    </source>
</evidence>
<comment type="caution">
    <text evidence="7">The sequence shown here is derived from an EMBL/GenBank/DDBJ whole genome shotgun (WGS) entry which is preliminary data.</text>
</comment>
<dbReference type="Gene3D" id="3.30.457.10">
    <property type="entry name" value="Copper amine oxidase-like, N-terminal domain"/>
    <property type="match status" value="1"/>
</dbReference>
<dbReference type="RefSeq" id="WP_257449434.1">
    <property type="nucleotide sequence ID" value="NZ_JANIPJ010000015.1"/>
</dbReference>
<reference evidence="7" key="1">
    <citation type="submission" date="2022-08" db="EMBL/GenBank/DDBJ databases">
        <title>The genomic sequence of strain Paenibacillus sp. SCIV0701.</title>
        <authorList>
            <person name="Zhao H."/>
        </authorList>
    </citation>
    <scope>NUCLEOTIDE SEQUENCE</scope>
    <source>
        <strain evidence="7">SCIV0701</strain>
    </source>
</reference>
<dbReference type="InterPro" id="IPR036582">
    <property type="entry name" value="Mao_N_sf"/>
</dbReference>
<protein>
    <submittedName>
        <fullName evidence="7">Stalk domain-containing protein</fullName>
    </submittedName>
</protein>
<dbReference type="Gene3D" id="3.40.50.1980">
    <property type="entry name" value="Nitrogenase molybdenum iron protein domain"/>
    <property type="match status" value="2"/>
</dbReference>
<feature type="signal peptide" evidence="5">
    <location>
        <begin position="1"/>
        <end position="28"/>
    </location>
</feature>
<evidence type="ECO:0000256" key="2">
    <source>
        <dbReference type="ARBA" id="ARBA00008814"/>
    </source>
</evidence>
<feature type="domain" description="Fe/B12 periplasmic-binding" evidence="6">
    <location>
        <begin position="164"/>
        <end position="427"/>
    </location>
</feature>
<name>A0A9X2MSN9_9BACL</name>
<gene>
    <name evidence="7" type="ORF">NQZ67_20245</name>
</gene>
<dbReference type="Pfam" id="PF01497">
    <property type="entry name" value="Peripla_BP_2"/>
    <property type="match status" value="1"/>
</dbReference>
<evidence type="ECO:0000256" key="4">
    <source>
        <dbReference type="ARBA" id="ARBA00022729"/>
    </source>
</evidence>
<dbReference type="PANTHER" id="PTHR30532">
    <property type="entry name" value="IRON III DICITRATE-BINDING PERIPLASMIC PROTEIN"/>
    <property type="match status" value="1"/>
</dbReference>
<feature type="chain" id="PRO_5040782990" evidence="5">
    <location>
        <begin position="29"/>
        <end position="427"/>
    </location>
</feature>
<accession>A0A9X2MSN9</accession>
<dbReference type="InterPro" id="IPR012854">
    <property type="entry name" value="Cu_amine_oxidase-like_N"/>
</dbReference>
<comment type="similarity">
    <text evidence="2">Belongs to the bacterial solute-binding protein 8 family.</text>
</comment>
<keyword evidence="8" id="KW-1185">Reference proteome</keyword>
<comment type="subcellular location">
    <subcellularLocation>
        <location evidence="1">Cell envelope</location>
    </subcellularLocation>
</comment>
<dbReference type="SUPFAM" id="SSF53807">
    <property type="entry name" value="Helical backbone' metal receptor"/>
    <property type="match status" value="1"/>
</dbReference>
<sequence length="427" mass="46580">MFSRKKWLVFLLCIALVAALAPATAATAAAKTINVTIDGKKQSYSVAPRVVNGRTLVPYRAIAEALGGTVAYDAKAKKATIKKSGSTVELTQGSRTAKINGSAVTLDAAPLNVNGTLLVPLRFVGESLGVWVTWNGSSSTAALETKRSFKHKLGTATLNKVPKRVVVLFNGGVDISVLLKVKPVGAVESYIQQPFYEYIRPNLIGTKTLGDETQPNVEAIASLKPDVIIGTIERHEKIYPQLNKIAPTVIMNDLSAWQENLQTMSKVFNKEEIASTFMADWKAQVADFKRKLPSSVKGAAISIIRINPNGTARAYNAGFAYKIFKELGFTTPKAQLATGEEFITVSSQEQVSLLDGDYIFDFTTDWDGDGAVLQHQKAWTSSALWKNLKGVKNNHYYKVNSVTWNLSGGALAAKLMLDDLYFYFDLE</sequence>
<keyword evidence="4 5" id="KW-0732">Signal</keyword>
<organism evidence="7 8">
    <name type="scientific">Paenibacillus soyae</name>
    <dbReference type="NCBI Taxonomy" id="2969249"/>
    <lineage>
        <taxon>Bacteria</taxon>
        <taxon>Bacillati</taxon>
        <taxon>Bacillota</taxon>
        <taxon>Bacilli</taxon>
        <taxon>Bacillales</taxon>
        <taxon>Paenibacillaceae</taxon>
        <taxon>Paenibacillus</taxon>
    </lineage>
</organism>